<feature type="compositionally biased region" description="Basic residues" evidence="1">
    <location>
        <begin position="91"/>
        <end position="107"/>
    </location>
</feature>
<dbReference type="PROSITE" id="PS50207">
    <property type="entry name" value="CASPASE_P10"/>
    <property type="match status" value="1"/>
</dbReference>
<dbReference type="InterPro" id="IPR006994">
    <property type="entry name" value="TCF25/Rqc1"/>
</dbReference>
<organism evidence="3 4">
    <name type="scientific">Iphiclides podalirius</name>
    <name type="common">scarce swallowtail</name>
    <dbReference type="NCBI Taxonomy" id="110791"/>
    <lineage>
        <taxon>Eukaryota</taxon>
        <taxon>Metazoa</taxon>
        <taxon>Ecdysozoa</taxon>
        <taxon>Arthropoda</taxon>
        <taxon>Hexapoda</taxon>
        <taxon>Insecta</taxon>
        <taxon>Pterygota</taxon>
        <taxon>Neoptera</taxon>
        <taxon>Endopterygota</taxon>
        <taxon>Lepidoptera</taxon>
        <taxon>Glossata</taxon>
        <taxon>Ditrysia</taxon>
        <taxon>Papilionoidea</taxon>
        <taxon>Papilionidae</taxon>
        <taxon>Papilioninae</taxon>
        <taxon>Iphiclides</taxon>
    </lineage>
</organism>
<evidence type="ECO:0000256" key="1">
    <source>
        <dbReference type="SAM" id="MobiDB-lite"/>
    </source>
</evidence>
<evidence type="ECO:0000313" key="3">
    <source>
        <dbReference type="EMBL" id="CAH2035311.1"/>
    </source>
</evidence>
<feature type="region of interest" description="Disordered" evidence="1">
    <location>
        <begin position="66"/>
        <end position="113"/>
    </location>
</feature>
<sequence length="633" mass="73044">MISVSETRRNIVELVVAIRERNMSLRNFRKLQVSNEQPNQDESSGDEYEPLYVKADRNVFADFSLSSNSESAEEKSESSDSECGAKAPRIKEKKKKARKNNKARRRATAYAADTEELDEIDQSVKEVNALLGTPPPASPVVVVEKKKEDIRKVDVQHLNVSVELMRMFGADPEDRGRGRGRVPNLRRIQRQVIIPNLSVTPVAGLSMVLMERTDDATYFSFRHSRHYREAHIEFLKATDHRFIDPMFLKLGEKYKHVEAQLEMADYIFLKEQYSLGGNMIEKIIYQMECAFHPLFHLGDMSTRLEYKYIENRAFYVAVLKYIHMLSNRACHRTALELAKMLMNLDPTDPLAVIFVIDVLAIRAREFEWLIKAIDFWRGERGAGDMFNMQYSYALAYYHLARQGKEGFEESKAEEMLQEAIMNFPVVAFNLVELASEGDAARISSHRLFEVSSPHGLGCAKRVKDLFSLYARLAKGRWRDTQPLQWLIKNLFDVVRKYDADPEMQERVDKLRKRNSSMIRCLPTQVQRHCCVIKTISELLVDGPVPSIQMTRLSDPIPMVRDTIDLPGYTKVSTNYKLHHFKFPQNMRLMADALMSPEFNETLYVVMCFAQMEIDSDSDDSDFSLVLESDYEVD</sequence>
<evidence type="ECO:0000259" key="2">
    <source>
        <dbReference type="PROSITE" id="PS50207"/>
    </source>
</evidence>
<dbReference type="EMBL" id="OW152813">
    <property type="protein sequence ID" value="CAH2035311.1"/>
    <property type="molecule type" value="Genomic_DNA"/>
</dbReference>
<proteinExistence type="predicted"/>
<feature type="domain" description="Caspase family p10" evidence="2">
    <location>
        <begin position="477"/>
        <end position="513"/>
    </location>
</feature>
<protein>
    <recommendedName>
        <fullName evidence="2">Caspase family p10 domain-containing protein</fullName>
    </recommendedName>
</protein>
<dbReference type="PANTHER" id="PTHR22684">
    <property type="entry name" value="NULP1-RELATED"/>
    <property type="match status" value="1"/>
</dbReference>
<keyword evidence="4" id="KW-1185">Reference proteome</keyword>
<reference evidence="3" key="1">
    <citation type="submission" date="2022-03" db="EMBL/GenBank/DDBJ databases">
        <authorList>
            <person name="Martin H S."/>
        </authorList>
    </citation>
    <scope>NUCLEOTIDE SEQUENCE</scope>
</reference>
<name>A0ABN8HKM5_9NEOP</name>
<feature type="non-terminal residue" evidence="3">
    <location>
        <position position="633"/>
    </location>
</feature>
<dbReference type="Proteomes" id="UP000837857">
    <property type="component" value="Chromosome 1"/>
</dbReference>
<accession>A0ABN8HKM5</accession>
<dbReference type="Pfam" id="PF04910">
    <property type="entry name" value="Tcf25"/>
    <property type="match status" value="1"/>
</dbReference>
<evidence type="ECO:0000313" key="4">
    <source>
        <dbReference type="Proteomes" id="UP000837857"/>
    </source>
</evidence>
<gene>
    <name evidence="3" type="ORF">IPOD504_LOCUS502</name>
</gene>
<dbReference type="InterPro" id="IPR002138">
    <property type="entry name" value="Pept_C14_p10"/>
</dbReference>
<dbReference type="PANTHER" id="PTHR22684:SF0">
    <property type="entry name" value="RIBOSOME QUALITY CONTROL COMPLEX SUBUNIT TCF25"/>
    <property type="match status" value="1"/>
</dbReference>